<gene>
    <name evidence="2" type="ORF">QBC47DRAFT_389134</name>
</gene>
<dbReference type="Proteomes" id="UP001239445">
    <property type="component" value="Unassembled WGS sequence"/>
</dbReference>
<sequence>MKRGKGAWRQGLPFLGHVIGILVWGKGGYIFWGNNINMLGNRHCYMWDSRVIGSSGCIMSKGKNWTRICLYWEVNYYVVS</sequence>
<protein>
    <submittedName>
        <fullName evidence="2">Uncharacterized protein</fullName>
    </submittedName>
</protein>
<evidence type="ECO:0000256" key="1">
    <source>
        <dbReference type="SAM" id="Phobius"/>
    </source>
</evidence>
<keyword evidence="3" id="KW-1185">Reference proteome</keyword>
<keyword evidence="1" id="KW-0472">Membrane</keyword>
<organism evidence="2 3">
    <name type="scientific">Echria macrotheca</name>
    <dbReference type="NCBI Taxonomy" id="438768"/>
    <lineage>
        <taxon>Eukaryota</taxon>
        <taxon>Fungi</taxon>
        <taxon>Dikarya</taxon>
        <taxon>Ascomycota</taxon>
        <taxon>Pezizomycotina</taxon>
        <taxon>Sordariomycetes</taxon>
        <taxon>Sordariomycetidae</taxon>
        <taxon>Sordariales</taxon>
        <taxon>Schizotheciaceae</taxon>
        <taxon>Echria</taxon>
    </lineage>
</organism>
<feature type="transmembrane region" description="Helical" evidence="1">
    <location>
        <begin position="12"/>
        <end position="32"/>
    </location>
</feature>
<proteinExistence type="predicted"/>
<evidence type="ECO:0000313" key="3">
    <source>
        <dbReference type="Proteomes" id="UP001239445"/>
    </source>
</evidence>
<keyword evidence="1" id="KW-0812">Transmembrane</keyword>
<accession>A0AAJ0B8G9</accession>
<comment type="caution">
    <text evidence="2">The sequence shown here is derived from an EMBL/GenBank/DDBJ whole genome shotgun (WGS) entry which is preliminary data.</text>
</comment>
<reference evidence="2" key="1">
    <citation type="submission" date="2023-06" db="EMBL/GenBank/DDBJ databases">
        <title>Genome-scale phylogeny and comparative genomics of the fungal order Sordariales.</title>
        <authorList>
            <consortium name="Lawrence Berkeley National Laboratory"/>
            <person name="Hensen N."/>
            <person name="Bonometti L."/>
            <person name="Westerberg I."/>
            <person name="Brannstrom I.O."/>
            <person name="Guillou S."/>
            <person name="Cros-Aarteil S."/>
            <person name="Calhoun S."/>
            <person name="Haridas S."/>
            <person name="Kuo A."/>
            <person name="Mondo S."/>
            <person name="Pangilinan J."/>
            <person name="Riley R."/>
            <person name="Labutti K."/>
            <person name="Andreopoulos B."/>
            <person name="Lipzen A."/>
            <person name="Chen C."/>
            <person name="Yanf M."/>
            <person name="Daum C."/>
            <person name="Ng V."/>
            <person name="Clum A."/>
            <person name="Steindorff A."/>
            <person name="Ohm R."/>
            <person name="Martin F."/>
            <person name="Silar P."/>
            <person name="Natvig D."/>
            <person name="Lalanne C."/>
            <person name="Gautier V."/>
            <person name="Ament-Velasquez S.L."/>
            <person name="Kruys A."/>
            <person name="Hutchinson M.I."/>
            <person name="Powell A.J."/>
            <person name="Barry K."/>
            <person name="Miller A.N."/>
            <person name="Grigoriev I.V."/>
            <person name="Debuchy R."/>
            <person name="Gladieux P."/>
            <person name="Thoren M.H."/>
            <person name="Johannesson H."/>
        </authorList>
    </citation>
    <scope>NUCLEOTIDE SEQUENCE</scope>
    <source>
        <strain evidence="2">PSN4</strain>
    </source>
</reference>
<dbReference type="AlphaFoldDB" id="A0AAJ0B8G9"/>
<dbReference type="EMBL" id="MU839839">
    <property type="protein sequence ID" value="KAK1752704.1"/>
    <property type="molecule type" value="Genomic_DNA"/>
</dbReference>
<evidence type="ECO:0000313" key="2">
    <source>
        <dbReference type="EMBL" id="KAK1752704.1"/>
    </source>
</evidence>
<keyword evidence="1" id="KW-1133">Transmembrane helix</keyword>
<name>A0AAJ0B8G9_9PEZI</name>